<accession>A0ABY5TXC8</accession>
<keyword evidence="3" id="KW-0804">Transcription</keyword>
<dbReference type="PANTHER" id="PTHR44846:SF1">
    <property type="entry name" value="MANNOSYL-D-GLYCERATE TRANSPORT_METABOLISM SYSTEM REPRESSOR MNGR-RELATED"/>
    <property type="match status" value="1"/>
</dbReference>
<proteinExistence type="predicted"/>
<dbReference type="InterPro" id="IPR036390">
    <property type="entry name" value="WH_DNA-bd_sf"/>
</dbReference>
<dbReference type="RefSeq" id="WP_036450371.1">
    <property type="nucleotide sequence ID" value="NZ_CP103423.1"/>
</dbReference>
<evidence type="ECO:0000259" key="4">
    <source>
        <dbReference type="PROSITE" id="PS50949"/>
    </source>
</evidence>
<dbReference type="Pfam" id="PF00392">
    <property type="entry name" value="GntR"/>
    <property type="match status" value="1"/>
</dbReference>
<dbReference type="PANTHER" id="PTHR44846">
    <property type="entry name" value="MANNOSYL-D-GLYCERATE TRANSPORT/METABOLISM SYSTEM REPRESSOR MNGR-RELATED"/>
    <property type="match status" value="1"/>
</dbReference>
<dbReference type="InterPro" id="IPR050679">
    <property type="entry name" value="Bact_HTH_transcr_reg"/>
</dbReference>
<evidence type="ECO:0000313" key="6">
    <source>
        <dbReference type="Proteomes" id="UP001058364"/>
    </source>
</evidence>
<name>A0ABY5TXC8_9BACT</name>
<evidence type="ECO:0000313" key="5">
    <source>
        <dbReference type="EMBL" id="UWD34176.1"/>
    </source>
</evidence>
<dbReference type="EMBL" id="CP103423">
    <property type="protein sequence ID" value="UWD34176.1"/>
    <property type="molecule type" value="Genomic_DNA"/>
</dbReference>
<dbReference type="SUPFAM" id="SSF46785">
    <property type="entry name" value="Winged helix' DNA-binding domain"/>
    <property type="match status" value="1"/>
</dbReference>
<gene>
    <name evidence="5" type="ORF">NX772_03780</name>
</gene>
<evidence type="ECO:0000256" key="1">
    <source>
        <dbReference type="ARBA" id="ARBA00023015"/>
    </source>
</evidence>
<reference evidence="5" key="1">
    <citation type="submission" date="2022-08" db="EMBL/GenBank/DDBJ databases">
        <title>Complete genome sequence of Mycoplasma molare type strain H 542.</title>
        <authorList>
            <person name="Spergser J."/>
        </authorList>
    </citation>
    <scope>NUCLEOTIDE SEQUENCE</scope>
    <source>
        <strain evidence="5">H 542</strain>
    </source>
</reference>
<protein>
    <submittedName>
        <fullName evidence="5">GntR family transcriptional regulator</fullName>
    </submittedName>
</protein>
<dbReference type="InterPro" id="IPR000524">
    <property type="entry name" value="Tscrpt_reg_HTH_GntR"/>
</dbReference>
<sequence>MKEKFNQQNEQTKKAKIIHFLIDLIEKKHLEPNELMPSEHFLMDKFNVSRITAINAYQQLEGIGAIYTRNKLGRYVAENFSGLAKAYSSLIKYEYSETNKIERYEGDEPQWFYRLNIIFLLGHKSFKKIYFNDKKEEIMFADHYVSRKYELPEEMDGRFSILEHLTKKTNAIRKMAYKLKYEKVDKWGFEYLVVIYAWGYDDTGISVASRYIVHPDYFVFFHTEKNL</sequence>
<dbReference type="PROSITE" id="PS50949">
    <property type="entry name" value="HTH_GNTR"/>
    <property type="match status" value="1"/>
</dbReference>
<feature type="domain" description="HTH gntR-type" evidence="4">
    <location>
        <begin position="11"/>
        <end position="79"/>
    </location>
</feature>
<keyword evidence="2" id="KW-0238">DNA-binding</keyword>
<keyword evidence="6" id="KW-1185">Reference proteome</keyword>
<organism evidence="5 6">
    <name type="scientific">Mesomycoplasma molare</name>
    <dbReference type="NCBI Taxonomy" id="171288"/>
    <lineage>
        <taxon>Bacteria</taxon>
        <taxon>Bacillati</taxon>
        <taxon>Mycoplasmatota</taxon>
        <taxon>Mycoplasmoidales</taxon>
        <taxon>Metamycoplasmataceae</taxon>
        <taxon>Mesomycoplasma</taxon>
    </lineage>
</organism>
<dbReference type="Gene3D" id="1.10.10.10">
    <property type="entry name" value="Winged helix-like DNA-binding domain superfamily/Winged helix DNA-binding domain"/>
    <property type="match status" value="1"/>
</dbReference>
<keyword evidence="1" id="KW-0805">Transcription regulation</keyword>
<dbReference type="Proteomes" id="UP001058364">
    <property type="component" value="Chromosome"/>
</dbReference>
<dbReference type="SMART" id="SM00345">
    <property type="entry name" value="HTH_GNTR"/>
    <property type="match status" value="1"/>
</dbReference>
<evidence type="ECO:0000256" key="2">
    <source>
        <dbReference type="ARBA" id="ARBA00023125"/>
    </source>
</evidence>
<dbReference type="CDD" id="cd07377">
    <property type="entry name" value="WHTH_GntR"/>
    <property type="match status" value="1"/>
</dbReference>
<dbReference type="InterPro" id="IPR036388">
    <property type="entry name" value="WH-like_DNA-bd_sf"/>
</dbReference>
<evidence type="ECO:0000256" key="3">
    <source>
        <dbReference type="ARBA" id="ARBA00023163"/>
    </source>
</evidence>